<feature type="compositionally biased region" description="Basic residues" evidence="1">
    <location>
        <begin position="1"/>
        <end position="20"/>
    </location>
</feature>
<feature type="compositionally biased region" description="Low complexity" evidence="1">
    <location>
        <begin position="118"/>
        <end position="136"/>
    </location>
</feature>
<name>A0A6J4KZS4_9ACTN</name>
<feature type="compositionally biased region" description="Basic and acidic residues" evidence="1">
    <location>
        <begin position="204"/>
        <end position="219"/>
    </location>
</feature>
<feature type="region of interest" description="Disordered" evidence="1">
    <location>
        <begin position="1"/>
        <end position="228"/>
    </location>
</feature>
<evidence type="ECO:0000313" key="2">
    <source>
        <dbReference type="EMBL" id="CAA9315589.1"/>
    </source>
</evidence>
<evidence type="ECO:0000256" key="1">
    <source>
        <dbReference type="SAM" id="MobiDB-lite"/>
    </source>
</evidence>
<feature type="compositionally biased region" description="Low complexity" evidence="1">
    <location>
        <begin position="180"/>
        <end position="189"/>
    </location>
</feature>
<dbReference type="AlphaFoldDB" id="A0A6J4KZS4"/>
<reference evidence="2" key="1">
    <citation type="submission" date="2020-02" db="EMBL/GenBank/DDBJ databases">
        <authorList>
            <person name="Meier V. D."/>
        </authorList>
    </citation>
    <scope>NUCLEOTIDE SEQUENCE</scope>
    <source>
        <strain evidence="2">AVDCRST_MAG16</strain>
    </source>
</reference>
<feature type="non-terminal residue" evidence="2">
    <location>
        <position position="228"/>
    </location>
</feature>
<protein>
    <submittedName>
        <fullName evidence="2">cAMP-binding proteins - catabolite gene activator and regulatory subunit of cAMP-dependent protein kinases</fullName>
    </submittedName>
</protein>
<accession>A0A6J4KZS4</accession>
<feature type="non-terminal residue" evidence="2">
    <location>
        <position position="1"/>
    </location>
</feature>
<dbReference type="EMBL" id="CADCUE010000036">
    <property type="protein sequence ID" value="CAA9315589.1"/>
    <property type="molecule type" value="Genomic_DNA"/>
</dbReference>
<gene>
    <name evidence="2" type="ORF">AVDCRST_MAG16-432</name>
</gene>
<proteinExistence type="predicted"/>
<organism evidence="2">
    <name type="scientific">uncultured Frankineae bacterium</name>
    <dbReference type="NCBI Taxonomy" id="437475"/>
    <lineage>
        <taxon>Bacteria</taxon>
        <taxon>Bacillati</taxon>
        <taxon>Actinomycetota</taxon>
        <taxon>Actinomycetes</taxon>
        <taxon>Frankiales</taxon>
        <taxon>environmental samples</taxon>
    </lineage>
</organism>
<sequence>GHRSRRRTGPRRTVPGRRPRGAPGAGVGAGAQRLHPRRDGVQRGRAGRLALHRPDRQGEGRPAGRRRPREHAVGHGSVGHVRRAVAVRPRSAHGDGDGPHRRAAGLARPQRPPAVDQRPAGDLRAAAARARPAPAAHQRRPRRPDLHRRAGPRGQGPARPGRALRDARGQRGARPPRPHPGGARPARGGVPRDRQQGARGLRLPRLDARRLARRDDPRRRPPGPPRPL</sequence>